<protein>
    <recommendedName>
        <fullName evidence="13">General secretion pathway protein F</fullName>
    </recommendedName>
</protein>
<reference evidence="18 19" key="1">
    <citation type="submission" date="2018-06" db="EMBL/GenBank/DDBJ databases">
        <title>Complete Genome Sequence of Desulfobacter hydrogenophilus (DSM3380).</title>
        <authorList>
            <person name="Marietou A."/>
            <person name="Schreiber L."/>
            <person name="Marshall I."/>
            <person name="Jorgensen B."/>
        </authorList>
    </citation>
    <scope>NUCLEOTIDE SEQUENCE [LARGE SCALE GENOMIC DNA]</scope>
    <source>
        <strain evidence="18 19">DSM 3380</strain>
    </source>
</reference>
<name>A0A328FI63_9BACT</name>
<evidence type="ECO:0000259" key="16">
    <source>
        <dbReference type="Pfam" id="PF00482"/>
    </source>
</evidence>
<keyword evidence="7 14" id="KW-0812">Transmembrane</keyword>
<evidence type="ECO:0000256" key="8">
    <source>
        <dbReference type="ARBA" id="ARBA00022723"/>
    </source>
</evidence>
<sequence length="415" mass="44776">MAVFEYNGLSASGKKKSGIIDAETPEAAQDDLKQKGIFPTSILRIESGAGHVKTKKGTPGEKTFNLPPLFSSVKSSEITMITRQLATLLAAGFPLLKALATLVPQARTKAFKRVLSRVKDAIEEGNSFADALGAHPQVFSAVYINMVKAGEASGTLEVVLERLADFSEKREDTKKKIQASLAYPVLMAVIGFLVLVFLLTFIVPNITKIFTDMNHELPMPTQILLGISSIVKAWWWLIIPAPFFGLLCLYGIRRTDKGGRVIDQIILSLPVSGGLTRQLIASRFSRTLGSLLDNGVPLLTALGITKTISGNRVIAELIEKSAQAVEQGGSLGSVLEKNSAFPDLAAQMIKVGEKSGEMEKMLEKSAELFERNVQTAITAATSIIEPLIILIMGVVIGFIILAVCLPIFEINQLIG</sequence>
<evidence type="ECO:0000313" key="18">
    <source>
        <dbReference type="EMBL" id="RAM03162.1"/>
    </source>
</evidence>
<gene>
    <name evidence="18" type="primary">gspF</name>
    <name evidence="18" type="ORF">DO021_04700</name>
    <name evidence="17" type="ORF">EYB58_00965</name>
</gene>
<dbReference type="GO" id="GO:0015627">
    <property type="term" value="C:type II protein secretion system complex"/>
    <property type="evidence" value="ECO:0007669"/>
    <property type="project" value="InterPro"/>
</dbReference>
<dbReference type="NCBIfam" id="TIGR02120">
    <property type="entry name" value="GspF"/>
    <property type="match status" value="1"/>
</dbReference>
<reference evidence="17 20" key="2">
    <citation type="submission" date="2019-02" db="EMBL/GenBank/DDBJ databases">
        <title>Complete genome sequence of Desulfobacter hydrogenophilus AcRS1.</title>
        <authorList>
            <person name="Marietou A."/>
            <person name="Lund M.B."/>
            <person name="Marshall I.P.G."/>
            <person name="Schreiber L."/>
            <person name="Jorgensen B."/>
        </authorList>
    </citation>
    <scope>NUCLEOTIDE SEQUENCE [LARGE SCALE GENOMIC DNA]</scope>
    <source>
        <strain evidence="17 20">AcRS1</strain>
    </source>
</reference>
<evidence type="ECO:0000313" key="20">
    <source>
        <dbReference type="Proteomes" id="UP000293902"/>
    </source>
</evidence>
<evidence type="ECO:0000256" key="12">
    <source>
        <dbReference type="ARBA" id="ARBA00023136"/>
    </source>
</evidence>
<keyword evidence="11 15" id="KW-1133">Transmembrane helix</keyword>
<dbReference type="GO" id="GO:0005886">
    <property type="term" value="C:plasma membrane"/>
    <property type="evidence" value="ECO:0007669"/>
    <property type="project" value="UniProtKB-SubCell"/>
</dbReference>
<dbReference type="GO" id="GO:0046872">
    <property type="term" value="F:metal ion binding"/>
    <property type="evidence" value="ECO:0007669"/>
    <property type="project" value="UniProtKB-KW"/>
</dbReference>
<keyword evidence="5" id="KW-1003">Cell membrane</keyword>
<evidence type="ECO:0000256" key="3">
    <source>
        <dbReference type="ARBA" id="ARBA00005745"/>
    </source>
</evidence>
<dbReference type="AlphaFoldDB" id="A0A328FI63"/>
<dbReference type="Proteomes" id="UP000248798">
    <property type="component" value="Unassembled WGS sequence"/>
</dbReference>
<evidence type="ECO:0000313" key="17">
    <source>
        <dbReference type="EMBL" id="QBH11617.1"/>
    </source>
</evidence>
<dbReference type="InterPro" id="IPR018076">
    <property type="entry name" value="T2SS_GspF_dom"/>
</dbReference>
<dbReference type="InterPro" id="IPR001992">
    <property type="entry name" value="T2SS_GspF/T4SS_PilC_CS"/>
</dbReference>
<comment type="function">
    <text evidence="1">Component of the type II secretion system inner membrane complex required for the energy-dependent secretion of extracellular factors such as proteases and toxins from the periplasm.</text>
</comment>
<dbReference type="GO" id="GO:0015628">
    <property type="term" value="P:protein secretion by the type II secretion system"/>
    <property type="evidence" value="ECO:0007669"/>
    <property type="project" value="InterPro"/>
</dbReference>
<dbReference type="PANTHER" id="PTHR30012">
    <property type="entry name" value="GENERAL SECRETION PATHWAY PROTEIN"/>
    <property type="match status" value="1"/>
</dbReference>
<evidence type="ECO:0000256" key="7">
    <source>
        <dbReference type="ARBA" id="ARBA00022692"/>
    </source>
</evidence>
<evidence type="ECO:0000256" key="11">
    <source>
        <dbReference type="ARBA" id="ARBA00022989"/>
    </source>
</evidence>
<feature type="transmembrane region" description="Helical" evidence="15">
    <location>
        <begin position="181"/>
        <end position="203"/>
    </location>
</feature>
<proteinExistence type="inferred from homology"/>
<dbReference type="Gene3D" id="1.20.81.30">
    <property type="entry name" value="Type II secretion system (T2SS), domain F"/>
    <property type="match status" value="2"/>
</dbReference>
<evidence type="ECO:0000256" key="1">
    <source>
        <dbReference type="ARBA" id="ARBA00002684"/>
    </source>
</evidence>
<organism evidence="18 19">
    <name type="scientific">Desulfobacter hydrogenophilus</name>
    <dbReference type="NCBI Taxonomy" id="2291"/>
    <lineage>
        <taxon>Bacteria</taxon>
        <taxon>Pseudomonadati</taxon>
        <taxon>Thermodesulfobacteriota</taxon>
        <taxon>Desulfobacteria</taxon>
        <taxon>Desulfobacterales</taxon>
        <taxon>Desulfobacteraceae</taxon>
        <taxon>Desulfobacter</taxon>
    </lineage>
</organism>
<comment type="similarity">
    <text evidence="3 14">Belongs to the GSP F family.</text>
</comment>
<keyword evidence="4 14" id="KW-0813">Transport</keyword>
<comment type="subcellular location">
    <subcellularLocation>
        <location evidence="2">Cell inner membrane</location>
        <topology evidence="2">Multi-pass membrane protein</topology>
    </subcellularLocation>
    <subcellularLocation>
        <location evidence="14">Cell membrane</location>
        <topology evidence="14">Multi-pass membrane protein</topology>
    </subcellularLocation>
</comment>
<keyword evidence="9" id="KW-0106">Calcium</keyword>
<dbReference type="EMBL" id="QLNI01000007">
    <property type="protein sequence ID" value="RAM03162.1"/>
    <property type="molecule type" value="Genomic_DNA"/>
</dbReference>
<dbReference type="FunFam" id="1.20.81.30:FF:000001">
    <property type="entry name" value="Type II secretion system protein F"/>
    <property type="match status" value="2"/>
</dbReference>
<evidence type="ECO:0000256" key="15">
    <source>
        <dbReference type="SAM" id="Phobius"/>
    </source>
</evidence>
<evidence type="ECO:0000256" key="9">
    <source>
        <dbReference type="ARBA" id="ARBA00022837"/>
    </source>
</evidence>
<dbReference type="InterPro" id="IPR011850">
    <property type="entry name" value="T2SS_GspF"/>
</dbReference>
<dbReference type="InterPro" id="IPR042094">
    <property type="entry name" value="T2SS_GspF_sf"/>
</dbReference>
<keyword evidence="6" id="KW-0997">Cell inner membrane</keyword>
<accession>A0A328FI63</accession>
<keyword evidence="8" id="KW-0479">Metal-binding</keyword>
<feature type="domain" description="Type II secretion system protein GspF" evidence="16">
    <location>
        <begin position="284"/>
        <end position="406"/>
    </location>
</feature>
<feature type="domain" description="Type II secretion system protein GspF" evidence="16">
    <location>
        <begin position="82"/>
        <end position="204"/>
    </location>
</feature>
<dbReference type="PANTHER" id="PTHR30012:SF0">
    <property type="entry name" value="TYPE II SECRETION SYSTEM PROTEIN F-RELATED"/>
    <property type="match status" value="1"/>
</dbReference>
<dbReference type="PRINTS" id="PR00812">
    <property type="entry name" value="BCTERIALGSPF"/>
</dbReference>
<evidence type="ECO:0000256" key="6">
    <source>
        <dbReference type="ARBA" id="ARBA00022519"/>
    </source>
</evidence>
<evidence type="ECO:0000256" key="2">
    <source>
        <dbReference type="ARBA" id="ARBA00004429"/>
    </source>
</evidence>
<evidence type="ECO:0000256" key="14">
    <source>
        <dbReference type="RuleBase" id="RU003923"/>
    </source>
</evidence>
<keyword evidence="12 15" id="KW-0472">Membrane</keyword>
<dbReference type="InterPro" id="IPR003004">
    <property type="entry name" value="GspF/PilC"/>
</dbReference>
<feature type="transmembrane region" description="Helical" evidence="15">
    <location>
        <begin position="223"/>
        <end position="250"/>
    </location>
</feature>
<keyword evidence="20" id="KW-1185">Reference proteome</keyword>
<feature type="transmembrane region" description="Helical" evidence="15">
    <location>
        <begin position="387"/>
        <end position="408"/>
    </location>
</feature>
<dbReference type="Proteomes" id="UP000293902">
    <property type="component" value="Chromosome"/>
</dbReference>
<evidence type="ECO:0000256" key="5">
    <source>
        <dbReference type="ARBA" id="ARBA00022475"/>
    </source>
</evidence>
<dbReference type="OrthoDB" id="9805682at2"/>
<evidence type="ECO:0000256" key="10">
    <source>
        <dbReference type="ARBA" id="ARBA00022927"/>
    </source>
</evidence>
<dbReference type="RefSeq" id="WP_111954216.1">
    <property type="nucleotide sequence ID" value="NZ_CP036313.1"/>
</dbReference>
<keyword evidence="10" id="KW-0653">Protein transport</keyword>
<dbReference type="EMBL" id="CP036313">
    <property type="protein sequence ID" value="QBH11617.1"/>
    <property type="molecule type" value="Genomic_DNA"/>
</dbReference>
<dbReference type="Pfam" id="PF00482">
    <property type="entry name" value="T2SSF"/>
    <property type="match status" value="2"/>
</dbReference>
<dbReference type="PROSITE" id="PS00874">
    <property type="entry name" value="T2SP_F"/>
    <property type="match status" value="1"/>
</dbReference>
<evidence type="ECO:0000256" key="13">
    <source>
        <dbReference type="ARBA" id="ARBA00030750"/>
    </source>
</evidence>
<evidence type="ECO:0000313" key="19">
    <source>
        <dbReference type="Proteomes" id="UP000248798"/>
    </source>
</evidence>
<evidence type="ECO:0000256" key="4">
    <source>
        <dbReference type="ARBA" id="ARBA00022448"/>
    </source>
</evidence>